<evidence type="ECO:0000256" key="1">
    <source>
        <dbReference type="ARBA" id="ARBA00004123"/>
    </source>
</evidence>
<dbReference type="GO" id="GO:0006606">
    <property type="term" value="P:protein import into nucleus"/>
    <property type="evidence" value="ECO:0007669"/>
    <property type="project" value="TreeGrafter"/>
</dbReference>
<proteinExistence type="predicted"/>
<keyword evidence="5" id="KW-1185">Reference proteome</keyword>
<reference evidence="4 5" key="1">
    <citation type="journal article" date="2018" name="Front. Plant Sci.">
        <title>Red Clover (Trifolium pratense) and Zigzag Clover (T. medium) - A Picture of Genomic Similarities and Differences.</title>
        <authorList>
            <person name="Dluhosova J."/>
            <person name="Istvanek J."/>
            <person name="Nedelnik J."/>
            <person name="Repkova J."/>
        </authorList>
    </citation>
    <scope>NUCLEOTIDE SEQUENCE [LARGE SCALE GENOMIC DNA]</scope>
    <source>
        <strain evidence="5">cv. 10/8</strain>
        <tissue evidence="4">Leaf</tissue>
    </source>
</reference>
<dbReference type="AlphaFoldDB" id="A0A392MKY7"/>
<dbReference type="GO" id="GO:0016973">
    <property type="term" value="P:poly(A)+ mRNA export from nucleus"/>
    <property type="evidence" value="ECO:0007669"/>
    <property type="project" value="TreeGrafter"/>
</dbReference>
<dbReference type="PANTHER" id="PTHR13405:SF11">
    <property type="entry name" value="NUCLEAR PORE COMPLEX PROTEIN NUP133"/>
    <property type="match status" value="1"/>
</dbReference>
<dbReference type="Proteomes" id="UP000265520">
    <property type="component" value="Unassembled WGS sequence"/>
</dbReference>
<evidence type="ECO:0000313" key="5">
    <source>
        <dbReference type="Proteomes" id="UP000265520"/>
    </source>
</evidence>
<feature type="non-terminal residue" evidence="4">
    <location>
        <position position="1"/>
    </location>
</feature>
<protein>
    <submittedName>
        <fullName evidence="4">Nup133/Nup155-like nucleoporin</fullName>
    </submittedName>
</protein>
<dbReference type="GO" id="GO:0031080">
    <property type="term" value="C:nuclear pore outer ring"/>
    <property type="evidence" value="ECO:0007669"/>
    <property type="project" value="TreeGrafter"/>
</dbReference>
<comment type="caution">
    <text evidence="4">The sequence shown here is derived from an EMBL/GenBank/DDBJ whole genome shotgun (WGS) entry which is preliminary data.</text>
</comment>
<evidence type="ECO:0000256" key="3">
    <source>
        <dbReference type="ARBA" id="ARBA00023242"/>
    </source>
</evidence>
<keyword evidence="3" id="KW-0539">Nucleus</keyword>
<name>A0A392MKY7_9FABA</name>
<dbReference type="InterPro" id="IPR037624">
    <property type="entry name" value="Nup133-like"/>
</dbReference>
<accession>A0A392MKY7</accession>
<evidence type="ECO:0000256" key="2">
    <source>
        <dbReference type="ARBA" id="ARBA00022448"/>
    </source>
</evidence>
<gene>
    <name evidence="4" type="ORF">A2U01_0007797</name>
</gene>
<dbReference type="GO" id="GO:0000972">
    <property type="term" value="P:transcription-dependent tethering of RNA polymerase II gene DNA at nuclear periphery"/>
    <property type="evidence" value="ECO:0007669"/>
    <property type="project" value="TreeGrafter"/>
</dbReference>
<keyword evidence="2" id="KW-0813">Transport</keyword>
<dbReference type="EMBL" id="LXQA010011214">
    <property type="protein sequence ID" value="MCH86934.1"/>
    <property type="molecule type" value="Genomic_DNA"/>
</dbReference>
<sequence length="152" mass="17576">LTPWYCQPVVRKGIWSVGSVLLQLLNDTSRLDRTAKLELYNHLEALAEVLLEAYSGAVTAKIEREEEHKGLLNEYWERRDALLESLYQQVKEFEATYKDSIEGAEELNEEATMKITSHLLSIAKRHGCYKVMWTICCDVNDSELLRNVMVRV</sequence>
<comment type="subcellular location">
    <subcellularLocation>
        <location evidence="1">Nucleus</location>
    </subcellularLocation>
</comment>
<evidence type="ECO:0000313" key="4">
    <source>
        <dbReference type="EMBL" id="MCH86934.1"/>
    </source>
</evidence>
<dbReference type="PANTHER" id="PTHR13405">
    <property type="entry name" value="NUCLEAR PORE COMPLEX PROTEIN NUP133"/>
    <property type="match status" value="1"/>
</dbReference>
<dbReference type="GO" id="GO:0017056">
    <property type="term" value="F:structural constituent of nuclear pore"/>
    <property type="evidence" value="ECO:0007669"/>
    <property type="project" value="InterPro"/>
</dbReference>
<organism evidence="4 5">
    <name type="scientific">Trifolium medium</name>
    <dbReference type="NCBI Taxonomy" id="97028"/>
    <lineage>
        <taxon>Eukaryota</taxon>
        <taxon>Viridiplantae</taxon>
        <taxon>Streptophyta</taxon>
        <taxon>Embryophyta</taxon>
        <taxon>Tracheophyta</taxon>
        <taxon>Spermatophyta</taxon>
        <taxon>Magnoliopsida</taxon>
        <taxon>eudicotyledons</taxon>
        <taxon>Gunneridae</taxon>
        <taxon>Pentapetalae</taxon>
        <taxon>rosids</taxon>
        <taxon>fabids</taxon>
        <taxon>Fabales</taxon>
        <taxon>Fabaceae</taxon>
        <taxon>Papilionoideae</taxon>
        <taxon>50 kb inversion clade</taxon>
        <taxon>NPAAA clade</taxon>
        <taxon>Hologalegina</taxon>
        <taxon>IRL clade</taxon>
        <taxon>Trifolieae</taxon>
        <taxon>Trifolium</taxon>
    </lineage>
</organism>